<feature type="active site" description="Proton donor" evidence="13">
    <location>
        <position position="102"/>
    </location>
</feature>
<evidence type="ECO:0000259" key="16">
    <source>
        <dbReference type="Pfam" id="PF01207"/>
    </source>
</evidence>
<dbReference type="InterPro" id="IPR035587">
    <property type="entry name" value="DUS-like_FMN-bd"/>
</dbReference>
<dbReference type="EMBL" id="QLMG01000046">
    <property type="protein sequence ID" value="RAK11971.1"/>
    <property type="molecule type" value="Genomic_DNA"/>
</dbReference>
<keyword evidence="14" id="KW-0547">Nucleotide-binding</keyword>
<name>A0A327XUY1_9RHOB</name>
<dbReference type="InterPro" id="IPR024036">
    <property type="entry name" value="tRNA-dHydroUridine_Synthase_C"/>
</dbReference>
<comment type="catalytic activity">
    <reaction evidence="10">
        <text>a 5,6-dihydrouridine in tRNA + NADP(+) = a uridine in tRNA + NADPH + H(+)</text>
        <dbReference type="Rhea" id="RHEA:23624"/>
        <dbReference type="Rhea" id="RHEA-COMP:13339"/>
        <dbReference type="Rhea" id="RHEA-COMP:13887"/>
        <dbReference type="ChEBI" id="CHEBI:15378"/>
        <dbReference type="ChEBI" id="CHEBI:57783"/>
        <dbReference type="ChEBI" id="CHEBI:58349"/>
        <dbReference type="ChEBI" id="CHEBI:65315"/>
        <dbReference type="ChEBI" id="CHEBI:74443"/>
    </reaction>
</comment>
<dbReference type="GO" id="GO:0017150">
    <property type="term" value="F:tRNA dihydrouridine synthase activity"/>
    <property type="evidence" value="ECO:0007669"/>
    <property type="project" value="InterPro"/>
</dbReference>
<dbReference type="Proteomes" id="UP000249165">
    <property type="component" value="Unassembled WGS sequence"/>
</dbReference>
<evidence type="ECO:0000256" key="7">
    <source>
        <dbReference type="ARBA" id="ARBA00022857"/>
    </source>
</evidence>
<dbReference type="Pfam" id="PF01207">
    <property type="entry name" value="Dus"/>
    <property type="match status" value="1"/>
</dbReference>
<dbReference type="Gene3D" id="1.10.1200.80">
    <property type="entry name" value="Putative flavin oxidoreducatase, domain 2"/>
    <property type="match status" value="1"/>
</dbReference>
<sequence>MTLSLGDLSITPPVLLAPLAGVTDLPFRSLVSRWGAGLVVSEMIASGEFLTARPGTREKAELGAGGANTSVQIAGRAPEPMAEAARRVADMGARVIDINMGCPAKKVTGGYSGSALMRDPDHALRLIDAVANAVDVPVTLKTRLGWDDATRNAPDLARRAESAGVRMLVIHGRTRCQFYKGRADWAAIRDVVDAVSVPVVANGDITSAATARAALRLSGAAGVMIGRGARGAPWRLAEIAHALYGAPAPEIPQGAARAEIAKEHYQDMIRFYGPDLGGRCARKHLGWYMDAAGTPPELRRLVLTQTQPARVCALLDDALNRPDAEASDTASASPGKAVAATGKAVAA</sequence>
<evidence type="ECO:0000256" key="10">
    <source>
        <dbReference type="ARBA" id="ARBA00048205"/>
    </source>
</evidence>
<dbReference type="AlphaFoldDB" id="A0A327XUY1"/>
<feature type="binding site" evidence="14">
    <location>
        <position position="171"/>
    </location>
    <ligand>
        <name>FMN</name>
        <dbReference type="ChEBI" id="CHEBI:58210"/>
    </ligand>
</feature>
<feature type="binding site" evidence="14">
    <location>
        <begin position="226"/>
        <end position="227"/>
    </location>
    <ligand>
        <name>FMN</name>
        <dbReference type="ChEBI" id="CHEBI:58210"/>
    </ligand>
</feature>
<evidence type="ECO:0000313" key="17">
    <source>
        <dbReference type="EMBL" id="RAK11971.1"/>
    </source>
</evidence>
<dbReference type="InterPro" id="IPR018517">
    <property type="entry name" value="tRNA_hU_synthase_CS"/>
</dbReference>
<proteinExistence type="inferred from homology"/>
<dbReference type="OrthoDB" id="9764501at2"/>
<dbReference type="GO" id="GO:0050660">
    <property type="term" value="F:flavin adenine dinucleotide binding"/>
    <property type="evidence" value="ECO:0007669"/>
    <property type="project" value="InterPro"/>
</dbReference>
<dbReference type="InterPro" id="IPR013785">
    <property type="entry name" value="Aldolase_TIM"/>
</dbReference>
<reference evidence="17 18" key="1">
    <citation type="submission" date="2018-06" db="EMBL/GenBank/DDBJ databases">
        <title>Genomic Encyclopedia of Archaeal and Bacterial Type Strains, Phase II (KMG-II): from individual species to whole genera.</title>
        <authorList>
            <person name="Goeker M."/>
        </authorList>
    </citation>
    <scope>NUCLEOTIDE SEQUENCE [LARGE SCALE GENOMIC DNA]</scope>
    <source>
        <strain evidence="17 18">DSM 22011</strain>
    </source>
</reference>
<accession>A0A327XUY1</accession>
<dbReference type="InterPro" id="IPR004652">
    <property type="entry name" value="DusB-like"/>
</dbReference>
<feature type="compositionally biased region" description="Low complexity" evidence="15">
    <location>
        <begin position="335"/>
        <end position="347"/>
    </location>
</feature>
<feature type="binding site" evidence="14">
    <location>
        <position position="141"/>
    </location>
    <ligand>
        <name>FMN</name>
        <dbReference type="ChEBI" id="CHEBI:58210"/>
    </ligand>
</feature>
<gene>
    <name evidence="17" type="ORF">ATI53_104623</name>
</gene>
<dbReference type="CDD" id="cd02801">
    <property type="entry name" value="DUS_like_FMN"/>
    <property type="match status" value="1"/>
</dbReference>
<comment type="similarity">
    <text evidence="12">Belongs to the dus family.</text>
</comment>
<dbReference type="SUPFAM" id="SSF51395">
    <property type="entry name" value="FMN-linked oxidoreductases"/>
    <property type="match status" value="1"/>
</dbReference>
<dbReference type="InterPro" id="IPR001269">
    <property type="entry name" value="DUS_fam"/>
</dbReference>
<dbReference type="RefSeq" id="WP_111551063.1">
    <property type="nucleotide sequence ID" value="NZ_LIGK01000048.1"/>
</dbReference>
<evidence type="ECO:0000256" key="3">
    <source>
        <dbReference type="ARBA" id="ARBA00022555"/>
    </source>
</evidence>
<evidence type="ECO:0000256" key="1">
    <source>
        <dbReference type="ARBA" id="ARBA00001917"/>
    </source>
</evidence>
<evidence type="ECO:0000256" key="15">
    <source>
        <dbReference type="SAM" id="MobiDB-lite"/>
    </source>
</evidence>
<dbReference type="NCBIfam" id="TIGR00737">
    <property type="entry name" value="nifR3_yhdG"/>
    <property type="match status" value="1"/>
</dbReference>
<feature type="binding site" evidence="14">
    <location>
        <position position="72"/>
    </location>
    <ligand>
        <name>FMN</name>
        <dbReference type="ChEBI" id="CHEBI:58210"/>
    </ligand>
</feature>
<comment type="function">
    <text evidence="2 12">Catalyzes the synthesis of 5,6-dihydrouridine (D), a modified base found in the D-loop of most tRNAs, via the reduction of the C5-C6 double bond in target uridines.</text>
</comment>
<evidence type="ECO:0000256" key="5">
    <source>
        <dbReference type="ARBA" id="ARBA00022643"/>
    </source>
</evidence>
<keyword evidence="8" id="KW-0694">RNA-binding</keyword>
<evidence type="ECO:0000313" key="18">
    <source>
        <dbReference type="Proteomes" id="UP000249165"/>
    </source>
</evidence>
<evidence type="ECO:0000256" key="6">
    <source>
        <dbReference type="ARBA" id="ARBA00022694"/>
    </source>
</evidence>
<dbReference type="GO" id="GO:0000049">
    <property type="term" value="F:tRNA binding"/>
    <property type="evidence" value="ECO:0007669"/>
    <property type="project" value="UniProtKB-KW"/>
</dbReference>
<keyword evidence="7" id="KW-0521">NADP</keyword>
<protein>
    <recommendedName>
        <fullName evidence="12">tRNA-dihydrouridine synthase</fullName>
        <ecNumber evidence="12">1.3.1.-</ecNumber>
    </recommendedName>
</protein>
<feature type="domain" description="DUS-like FMN-binding" evidence="16">
    <location>
        <begin position="15"/>
        <end position="318"/>
    </location>
</feature>
<keyword evidence="18" id="KW-1185">Reference proteome</keyword>
<feature type="region of interest" description="Disordered" evidence="15">
    <location>
        <begin position="324"/>
        <end position="347"/>
    </location>
</feature>
<dbReference type="PROSITE" id="PS01136">
    <property type="entry name" value="UPF0034"/>
    <property type="match status" value="1"/>
</dbReference>
<dbReference type="PANTHER" id="PTHR45846">
    <property type="entry name" value="TRNA-DIHYDROURIDINE(47) SYNTHASE [NAD(P)(+)]-LIKE"/>
    <property type="match status" value="1"/>
</dbReference>
<dbReference type="PANTHER" id="PTHR45846:SF1">
    <property type="entry name" value="TRNA-DIHYDROURIDINE(47) SYNTHASE [NAD(P)(+)]-LIKE"/>
    <property type="match status" value="1"/>
</dbReference>
<evidence type="ECO:0000256" key="4">
    <source>
        <dbReference type="ARBA" id="ARBA00022630"/>
    </source>
</evidence>
<dbReference type="PIRSF" id="PIRSF006621">
    <property type="entry name" value="Dus"/>
    <property type="match status" value="1"/>
</dbReference>
<organism evidence="17 18">
    <name type="scientific">Salipiger aestuarii</name>
    <dbReference type="NCBI Taxonomy" id="568098"/>
    <lineage>
        <taxon>Bacteria</taxon>
        <taxon>Pseudomonadati</taxon>
        <taxon>Pseudomonadota</taxon>
        <taxon>Alphaproteobacteria</taxon>
        <taxon>Rhodobacterales</taxon>
        <taxon>Roseobacteraceae</taxon>
        <taxon>Salipiger</taxon>
    </lineage>
</organism>
<dbReference type="EC" id="1.3.1.-" evidence="12"/>
<keyword evidence="9 12" id="KW-0560">Oxidoreductase</keyword>
<dbReference type="Gene3D" id="3.20.20.70">
    <property type="entry name" value="Aldolase class I"/>
    <property type="match status" value="1"/>
</dbReference>
<evidence type="ECO:0000256" key="8">
    <source>
        <dbReference type="ARBA" id="ARBA00022884"/>
    </source>
</evidence>
<keyword evidence="4 12" id="KW-0285">Flavoprotein</keyword>
<comment type="caution">
    <text evidence="17">The sequence shown here is derived from an EMBL/GenBank/DDBJ whole genome shotgun (WGS) entry which is preliminary data.</text>
</comment>
<evidence type="ECO:0000256" key="14">
    <source>
        <dbReference type="PIRSR" id="PIRSR006621-2"/>
    </source>
</evidence>
<evidence type="ECO:0000256" key="2">
    <source>
        <dbReference type="ARBA" id="ARBA00002790"/>
    </source>
</evidence>
<keyword evidence="6 12" id="KW-0819">tRNA processing</keyword>
<evidence type="ECO:0000256" key="11">
    <source>
        <dbReference type="ARBA" id="ARBA00048802"/>
    </source>
</evidence>
<keyword evidence="3" id="KW-0820">tRNA-binding</keyword>
<evidence type="ECO:0000256" key="13">
    <source>
        <dbReference type="PIRSR" id="PIRSR006621-1"/>
    </source>
</evidence>
<evidence type="ECO:0000256" key="9">
    <source>
        <dbReference type="ARBA" id="ARBA00023002"/>
    </source>
</evidence>
<comment type="catalytic activity">
    <reaction evidence="11">
        <text>a 5,6-dihydrouridine in tRNA + NAD(+) = a uridine in tRNA + NADH + H(+)</text>
        <dbReference type="Rhea" id="RHEA:54452"/>
        <dbReference type="Rhea" id="RHEA-COMP:13339"/>
        <dbReference type="Rhea" id="RHEA-COMP:13887"/>
        <dbReference type="ChEBI" id="CHEBI:15378"/>
        <dbReference type="ChEBI" id="CHEBI:57540"/>
        <dbReference type="ChEBI" id="CHEBI:57945"/>
        <dbReference type="ChEBI" id="CHEBI:65315"/>
        <dbReference type="ChEBI" id="CHEBI:74443"/>
    </reaction>
</comment>
<keyword evidence="5 12" id="KW-0288">FMN</keyword>
<evidence type="ECO:0000256" key="12">
    <source>
        <dbReference type="PIRNR" id="PIRNR006621"/>
    </source>
</evidence>
<comment type="cofactor">
    <cofactor evidence="1 12 14">
        <name>FMN</name>
        <dbReference type="ChEBI" id="CHEBI:58210"/>
    </cofactor>
</comment>